<dbReference type="InterPro" id="IPR001683">
    <property type="entry name" value="PX_dom"/>
</dbReference>
<evidence type="ECO:0000256" key="1">
    <source>
        <dbReference type="SAM" id="MobiDB-lite"/>
    </source>
</evidence>
<evidence type="ECO:0000313" key="3">
    <source>
        <dbReference type="EMBL" id="CCE65743.1"/>
    </source>
</evidence>
<dbReference type="PANTHER" id="PTHR47185">
    <property type="entry name" value="PX DOMAIN-CONTAINING PROTEIN YPR097W"/>
    <property type="match status" value="1"/>
</dbReference>
<dbReference type="Proteomes" id="UP000005666">
    <property type="component" value="Chromosome 13"/>
</dbReference>
<dbReference type="GO" id="GO:0035091">
    <property type="term" value="F:phosphatidylinositol binding"/>
    <property type="evidence" value="ECO:0007669"/>
    <property type="project" value="InterPro"/>
</dbReference>
<dbReference type="GeneID" id="11532010"/>
<dbReference type="Pfam" id="PF00787">
    <property type="entry name" value="PX"/>
    <property type="match status" value="1"/>
</dbReference>
<dbReference type="InterPro" id="IPR036871">
    <property type="entry name" value="PX_dom_sf"/>
</dbReference>
<dbReference type="AlphaFoldDB" id="G8C0M8"/>
<evidence type="ECO:0000259" key="2">
    <source>
        <dbReference type="PROSITE" id="PS50195"/>
    </source>
</evidence>
<dbReference type="eggNOG" id="KOG2273">
    <property type="taxonomic scope" value="Eukaryota"/>
</dbReference>
<dbReference type="OMA" id="PMSIMKG"/>
<dbReference type="SMART" id="SM00312">
    <property type="entry name" value="PX"/>
    <property type="match status" value="1"/>
</dbReference>
<feature type="compositionally biased region" description="Polar residues" evidence="1">
    <location>
        <begin position="383"/>
        <end position="396"/>
    </location>
</feature>
<dbReference type="STRING" id="1071381.G8C0M8"/>
<dbReference type="Pfam" id="PF12828">
    <property type="entry name" value="PXB"/>
    <property type="match status" value="1"/>
</dbReference>
<dbReference type="InterPro" id="IPR024555">
    <property type="entry name" value="PX-associated"/>
</dbReference>
<evidence type="ECO:0000313" key="4">
    <source>
        <dbReference type="Proteomes" id="UP000005666"/>
    </source>
</evidence>
<dbReference type="Pfam" id="PF12825">
    <property type="entry name" value="DUF3818"/>
    <property type="match status" value="1"/>
</dbReference>
<dbReference type="InterPro" id="IPR047168">
    <property type="entry name" value="LEC1-like"/>
</dbReference>
<dbReference type="InterPro" id="IPR024554">
    <property type="entry name" value="LEC1-like_C"/>
</dbReference>
<dbReference type="SUPFAM" id="SSF64268">
    <property type="entry name" value="PX domain"/>
    <property type="match status" value="1"/>
</dbReference>
<keyword evidence="4" id="KW-1185">Reference proteome</keyword>
<organism evidence="3 4">
    <name type="scientific">Tetrapisispora phaffii (strain ATCC 24235 / CBS 4417 / NBRC 1672 / NRRL Y-8282 / UCD 70-5)</name>
    <name type="common">Yeast</name>
    <name type="synonym">Fabospora phaffii</name>
    <dbReference type="NCBI Taxonomy" id="1071381"/>
    <lineage>
        <taxon>Eukaryota</taxon>
        <taxon>Fungi</taxon>
        <taxon>Dikarya</taxon>
        <taxon>Ascomycota</taxon>
        <taxon>Saccharomycotina</taxon>
        <taxon>Saccharomycetes</taxon>
        <taxon>Saccharomycetales</taxon>
        <taxon>Saccharomycetaceae</taxon>
        <taxon>Tetrapisispora</taxon>
    </lineage>
</organism>
<dbReference type="PROSITE" id="PS50195">
    <property type="entry name" value="PX"/>
    <property type="match status" value="1"/>
</dbReference>
<feature type="domain" description="PX" evidence="2">
    <location>
        <begin position="311"/>
        <end position="499"/>
    </location>
</feature>
<dbReference type="EMBL" id="HE612868">
    <property type="protein sequence ID" value="CCE65743.1"/>
    <property type="molecule type" value="Genomic_DNA"/>
</dbReference>
<sequence>MEEKIITPVQEHYIKKELLKLELENEIALLDDPFALRKFGYPFCSTDPIDNTANKKRSSGMFSSTLIPNSPNYNGIKSKSNISLLSITSGDNGANKLANADVTSLYGNDSDPNAFNMLNYFLKEFIIKFPLLNNSDEALKTKFWQQKVQPFYEYFMSLPFSDSLDREKSSKRKMMSTVINKLVYSFFASNIITANESLYYTKEKQKYLEEQGIEKKSRLKHLGIGMPDTIRYLVTSEELFINNWNINIIGVLENNLKALDKIQKGQNKSSKLGGSKLSATSITSSFGMSSTKKWMKSALSVTSASSTAFISKITTGNSSVSPLSLMSKPTHYFILEVYNKNEHEVTHKYLQKSYYDFIEFSNILKKEFPAKKLPKLPHKQKATDTSTTSHEGIQTSTSHVRLADALHTGEQKPSIIVNDSEISLDKLNMGIDSAINDAHSEDINFEFVDDKDNNKNNSNLSRDITRTSFRQYLRKLTEDEEIAYSVSLNTFLNSNNVQLDSLPSEIQEDINSRKLVDASNLQDEVSNQEEMEETMHILSQSMSGFRSKLEKDDDYIKNIINEFKMQNEISLMSDDVQHFSEWLKLTASSVIYHLFLSKRGSRGLFNQVRMLHNLIPYNMMSQIMKVTNPMSIMKGMTDLFLSQPFGGYSLFQTMFITIITEDIRVQTKVIKKLEKKIIEESNGSQTIIDHIKLFVEKNQISNELSLDEIRAESQKMGMPMVLIVLMKYSQLRKVSQKDVDSVIESYTAWKVQNKSVGVVSESEKQESSYFANLKDLQKLYFKNNDKKLMKKVWQDPVLAQLLKAIVNLIYDPMVKLFNIADVDKGLKLFERFMTDLIKLVDKVVFGRLGTCTKFDVICRIKNLLDKYEDEFLSLLNHFLNNDKENVIEEYIAWVTSILNFLDNKNEVGKNNVLDIEKSIKESDILTEKLTTEIDDIMKNKFAKRKIFNDIVSCWKRKTVILAENSKLSDQDEIRSNMTAIKEIDIELGNLELLFNELMAQHLDRTELNSFREQVFVPFINGKYFG</sequence>
<dbReference type="HOGENOM" id="CLU_007739_1_1_1"/>
<dbReference type="RefSeq" id="XP_003688177.1">
    <property type="nucleotide sequence ID" value="XM_003688129.1"/>
</dbReference>
<dbReference type="PANTHER" id="PTHR47185:SF1">
    <property type="entry name" value="PX DOMAIN-CONTAINING PROTEIN YPR097W"/>
    <property type="match status" value="1"/>
</dbReference>
<dbReference type="OrthoDB" id="2117459at2759"/>
<gene>
    <name evidence="3" type="primary">TPHA0M01680</name>
    <name evidence="3" type="ordered locus">TPHA_0M01680</name>
</gene>
<accession>G8C0M8</accession>
<dbReference type="Gene3D" id="3.30.1520.10">
    <property type="entry name" value="Phox-like domain"/>
    <property type="match status" value="1"/>
</dbReference>
<reference evidence="3 4" key="1">
    <citation type="journal article" date="2011" name="Proc. Natl. Acad. Sci. U.S.A.">
        <title>Evolutionary erosion of yeast sex chromosomes by mating-type switching accidents.</title>
        <authorList>
            <person name="Gordon J.L."/>
            <person name="Armisen D."/>
            <person name="Proux-Wera E."/>
            <person name="Oheigeartaigh S.S."/>
            <person name="Byrne K.P."/>
            <person name="Wolfe K.H."/>
        </authorList>
    </citation>
    <scope>NUCLEOTIDE SEQUENCE [LARGE SCALE GENOMIC DNA]</scope>
    <source>
        <strain evidence="4">ATCC 24235 / CBS 4417 / NBRC 1672 / NRRL Y-8282 / UCD 70-5</strain>
    </source>
</reference>
<name>G8C0M8_TETPH</name>
<protein>
    <recommendedName>
        <fullName evidence="2">PX domain-containing protein</fullName>
    </recommendedName>
</protein>
<feature type="region of interest" description="Disordered" evidence="1">
    <location>
        <begin position="375"/>
        <end position="396"/>
    </location>
</feature>
<proteinExistence type="predicted"/>
<dbReference type="KEGG" id="tpf:TPHA_0M01680"/>